<evidence type="ECO:0000313" key="5">
    <source>
        <dbReference type="EMBL" id="PQA46751.1"/>
    </source>
</evidence>
<dbReference type="InterPro" id="IPR002937">
    <property type="entry name" value="Amino_oxidase"/>
</dbReference>
<dbReference type="InterPro" id="IPR036188">
    <property type="entry name" value="FAD/NAD-bd_sf"/>
</dbReference>
<comment type="caution">
    <text evidence="5">The sequence shown here is derived from an EMBL/GenBank/DDBJ whole genome shotgun (WGS) entry which is preliminary data.</text>
</comment>
<dbReference type="PANTHER" id="PTHR42923">
    <property type="entry name" value="PROTOPORPHYRINOGEN OXIDASE"/>
    <property type="match status" value="1"/>
</dbReference>
<keyword evidence="2" id="KW-0560">Oxidoreductase</keyword>
<dbReference type="SUPFAM" id="SSF51905">
    <property type="entry name" value="FAD/NAD(P)-binding domain"/>
    <property type="match status" value="1"/>
</dbReference>
<comment type="cofactor">
    <cofactor evidence="1">
        <name>FAD</name>
        <dbReference type="ChEBI" id="CHEBI:57692"/>
    </cofactor>
</comment>
<keyword evidence="6" id="KW-1185">Reference proteome</keyword>
<dbReference type="InterPro" id="IPR050464">
    <property type="entry name" value="Zeta_carotene_desat/Oxidored"/>
</dbReference>
<dbReference type="AlphaFoldDB" id="A0A2P6AT71"/>
<dbReference type="RefSeq" id="WP_105191761.1">
    <property type="nucleotide sequence ID" value="NZ_PTQZ01000068.1"/>
</dbReference>
<gene>
    <name evidence="5" type="ORF">C5O18_04250</name>
</gene>
<proteinExistence type="predicted"/>
<evidence type="ECO:0000256" key="3">
    <source>
        <dbReference type="PIRSR" id="PIRSR601613-1"/>
    </source>
</evidence>
<evidence type="ECO:0000256" key="1">
    <source>
        <dbReference type="ARBA" id="ARBA00001974"/>
    </source>
</evidence>
<name>A0A2P6AT71_9GAMM</name>
<dbReference type="PRINTS" id="PR00757">
    <property type="entry name" value="AMINEOXDASEF"/>
</dbReference>
<dbReference type="Gene3D" id="3.50.50.60">
    <property type="entry name" value="FAD/NAD(P)-binding domain"/>
    <property type="match status" value="1"/>
</dbReference>
<dbReference type="EMBL" id="PTQZ01000068">
    <property type="protein sequence ID" value="PQA46751.1"/>
    <property type="molecule type" value="Genomic_DNA"/>
</dbReference>
<reference evidence="6" key="1">
    <citation type="submission" date="2018-02" db="EMBL/GenBank/DDBJ databases">
        <title>Genome sequencing of Solimonas sp. HR-BB.</title>
        <authorList>
            <person name="Lee Y."/>
            <person name="Jeon C.O."/>
        </authorList>
    </citation>
    <scope>NUCLEOTIDE SEQUENCE [LARGE SCALE GENOMIC DNA]</scope>
    <source>
        <strain evidence="6">HR-E</strain>
    </source>
</reference>
<evidence type="ECO:0000313" key="6">
    <source>
        <dbReference type="Proteomes" id="UP000243900"/>
    </source>
</evidence>
<feature type="binding site" evidence="3">
    <location>
        <begin position="32"/>
        <end position="33"/>
    </location>
    <ligand>
        <name>FAD</name>
        <dbReference type="ChEBI" id="CHEBI:57692"/>
    </ligand>
</feature>
<dbReference type="OrthoDB" id="5792777at2"/>
<dbReference type="PANTHER" id="PTHR42923:SF17">
    <property type="entry name" value="AMINE OXIDASE DOMAIN-CONTAINING PROTEIN"/>
    <property type="match status" value="1"/>
</dbReference>
<dbReference type="GO" id="GO:0016491">
    <property type="term" value="F:oxidoreductase activity"/>
    <property type="evidence" value="ECO:0007669"/>
    <property type="project" value="UniProtKB-KW"/>
</dbReference>
<accession>A0A2P6AT71</accession>
<organism evidence="5 6">
    <name type="scientific">Amnimonas aquatica</name>
    <dbReference type="NCBI Taxonomy" id="2094561"/>
    <lineage>
        <taxon>Bacteria</taxon>
        <taxon>Pseudomonadati</taxon>
        <taxon>Pseudomonadota</taxon>
        <taxon>Gammaproteobacteria</taxon>
        <taxon>Moraxellales</taxon>
        <taxon>Moraxellaceae</taxon>
        <taxon>Amnimonas</taxon>
    </lineage>
</organism>
<feature type="domain" description="Amine oxidase" evidence="4">
    <location>
        <begin position="12"/>
        <end position="260"/>
    </location>
</feature>
<dbReference type="Pfam" id="PF01593">
    <property type="entry name" value="Amino_oxidase"/>
    <property type="match status" value="1"/>
</dbReference>
<dbReference type="InterPro" id="IPR001613">
    <property type="entry name" value="Flavin_amine_oxidase"/>
</dbReference>
<evidence type="ECO:0000259" key="4">
    <source>
        <dbReference type="Pfam" id="PF01593"/>
    </source>
</evidence>
<evidence type="ECO:0000256" key="2">
    <source>
        <dbReference type="ARBA" id="ARBA00023002"/>
    </source>
</evidence>
<dbReference type="Proteomes" id="UP000243900">
    <property type="component" value="Unassembled WGS sequence"/>
</dbReference>
<sequence>MQESVAVIGSGMAGLAAARICRDAGHRVTVFEAQAGHGMDAHSLWLHGGLVDVPLRVMSPRAWGSVLALAGSVGVDTFGVNTRTSCSWSDRETWFRSGRVPVTGWPTVGSWRYLNGSTWRLARGASRLAALTRRLRDAGDSDETLAELLAREPFDPLFWRGFVLPTLTTICTCREEHLLAWPARPLLTLLDTILHGGMLRRLTGGTPALVQALGQGLDRISGSPVVSVRQEGDEVLVANQRGDGGRFQRVIVATQANQLGFLDAEQFGREVAALRSIRFDHGELLVHSDTRFLPARRQDWTALNYLMDRSLERAMFTVWVNAVEPTLRDAPPVFQTWNPLFEPDPATVIARLPLARAVVHGGTAGALRSLDALHAEPGRRLFFCGSWAFPGVPLLESAVRSAMAVADRLGAASDFTTSCPPASTGRP</sequence>
<protein>
    <submittedName>
        <fullName evidence="5">Monoamine oxidase</fullName>
    </submittedName>
</protein>